<accession>A0A6J5S625</accession>
<reference evidence="2" key="1">
    <citation type="submission" date="2020-05" db="EMBL/GenBank/DDBJ databases">
        <authorList>
            <person name="Chiriac C."/>
            <person name="Salcher M."/>
            <person name="Ghai R."/>
            <person name="Kavagutti S V."/>
        </authorList>
    </citation>
    <scope>NUCLEOTIDE SEQUENCE</scope>
</reference>
<organism evidence="2">
    <name type="scientific">uncultured Caudovirales phage</name>
    <dbReference type="NCBI Taxonomy" id="2100421"/>
    <lineage>
        <taxon>Viruses</taxon>
        <taxon>Duplodnaviria</taxon>
        <taxon>Heunggongvirae</taxon>
        <taxon>Uroviricota</taxon>
        <taxon>Caudoviricetes</taxon>
        <taxon>Peduoviridae</taxon>
        <taxon>Maltschvirus</taxon>
        <taxon>Maltschvirus maltsch</taxon>
    </lineage>
</organism>
<evidence type="ECO:0000256" key="1">
    <source>
        <dbReference type="SAM" id="Phobius"/>
    </source>
</evidence>
<dbReference type="EMBL" id="LR798417">
    <property type="protein sequence ID" value="CAB5230155.1"/>
    <property type="molecule type" value="Genomic_DNA"/>
</dbReference>
<keyword evidence="1" id="KW-1133">Transmembrane helix</keyword>
<sequence length="79" mass="8849">MDSTAIIVACITALGGLLVAVVTSARRENRRDHSETLSVLRVIHKTVSRVEDRVDRHLTWHTEGVDDGRSKERDSKPTK</sequence>
<gene>
    <name evidence="2" type="ORF">UFOVP1389_15</name>
    <name evidence="3" type="ORF">UFOVP1566_45</name>
</gene>
<protein>
    <submittedName>
        <fullName evidence="2">Uncharacterized protein</fullName>
    </submittedName>
</protein>
<name>A0A6J5S625_9CAUD</name>
<keyword evidence="1" id="KW-0812">Transmembrane</keyword>
<proteinExistence type="predicted"/>
<keyword evidence="1" id="KW-0472">Membrane</keyword>
<evidence type="ECO:0000313" key="3">
    <source>
        <dbReference type="EMBL" id="CAB5230155.1"/>
    </source>
</evidence>
<evidence type="ECO:0000313" key="2">
    <source>
        <dbReference type="EMBL" id="CAB4203980.1"/>
    </source>
</evidence>
<feature type="transmembrane region" description="Helical" evidence="1">
    <location>
        <begin position="6"/>
        <end position="25"/>
    </location>
</feature>
<dbReference type="EMBL" id="LR797342">
    <property type="protein sequence ID" value="CAB4203980.1"/>
    <property type="molecule type" value="Genomic_DNA"/>
</dbReference>